<sequence>MGRFHATLMSDLRQPQWKMLLWLLSSQHMNACQACSGQKPYGLVWRSTERLVLPSVIMRWTPVSIRNSLTTRRPK</sequence>
<name>A0A0E9P5Y3_ANGAN</name>
<dbReference type="EMBL" id="GBXM01108875">
    <property type="protein sequence ID" value="JAG99701.1"/>
    <property type="molecule type" value="Transcribed_RNA"/>
</dbReference>
<organism evidence="1">
    <name type="scientific">Anguilla anguilla</name>
    <name type="common">European freshwater eel</name>
    <name type="synonym">Muraena anguilla</name>
    <dbReference type="NCBI Taxonomy" id="7936"/>
    <lineage>
        <taxon>Eukaryota</taxon>
        <taxon>Metazoa</taxon>
        <taxon>Chordata</taxon>
        <taxon>Craniata</taxon>
        <taxon>Vertebrata</taxon>
        <taxon>Euteleostomi</taxon>
        <taxon>Actinopterygii</taxon>
        <taxon>Neopterygii</taxon>
        <taxon>Teleostei</taxon>
        <taxon>Anguilliformes</taxon>
        <taxon>Anguillidae</taxon>
        <taxon>Anguilla</taxon>
    </lineage>
</organism>
<reference evidence="1" key="2">
    <citation type="journal article" date="2015" name="Fish Shellfish Immunol.">
        <title>Early steps in the European eel (Anguilla anguilla)-Vibrio vulnificus interaction in the gills: Role of the RtxA13 toxin.</title>
        <authorList>
            <person name="Callol A."/>
            <person name="Pajuelo D."/>
            <person name="Ebbesson L."/>
            <person name="Teles M."/>
            <person name="MacKenzie S."/>
            <person name="Amaro C."/>
        </authorList>
    </citation>
    <scope>NUCLEOTIDE SEQUENCE</scope>
</reference>
<protein>
    <submittedName>
        <fullName evidence="1">Uncharacterized protein</fullName>
    </submittedName>
</protein>
<dbReference type="AlphaFoldDB" id="A0A0E9P5Y3"/>
<accession>A0A0E9P5Y3</accession>
<reference evidence="1" key="1">
    <citation type="submission" date="2014-11" db="EMBL/GenBank/DDBJ databases">
        <authorList>
            <person name="Amaro Gonzalez C."/>
        </authorList>
    </citation>
    <scope>NUCLEOTIDE SEQUENCE</scope>
</reference>
<evidence type="ECO:0000313" key="1">
    <source>
        <dbReference type="EMBL" id="JAG99701.1"/>
    </source>
</evidence>
<proteinExistence type="predicted"/>